<keyword evidence="7 15" id="KW-0175">Coiled coil</keyword>
<dbReference type="PANTHER" id="PTHR21502:SF7">
    <property type="entry name" value="RAB-INTERACTING LYSOSOMAL PROTEIN"/>
    <property type="match status" value="1"/>
</dbReference>
<evidence type="ECO:0000256" key="7">
    <source>
        <dbReference type="ARBA" id="ARBA00023054"/>
    </source>
</evidence>
<dbReference type="GO" id="GO:0005813">
    <property type="term" value="C:centrosome"/>
    <property type="evidence" value="ECO:0007669"/>
    <property type="project" value="UniProtKB-SubCell"/>
</dbReference>
<keyword evidence="5" id="KW-0963">Cytoplasm</keyword>
<gene>
    <name evidence="19" type="primary">PRPF8</name>
</gene>
<evidence type="ECO:0000256" key="3">
    <source>
        <dbReference type="ARBA" id="ARBA00004514"/>
    </source>
</evidence>
<keyword evidence="8" id="KW-0969">Cilium</keyword>
<feature type="domain" description="RH1" evidence="17">
    <location>
        <begin position="21"/>
        <end position="110"/>
    </location>
</feature>
<dbReference type="OrthoDB" id="1931567at2759"/>
<evidence type="ECO:0000259" key="18">
    <source>
        <dbReference type="PROSITE" id="PS51777"/>
    </source>
</evidence>
<dbReference type="AlphaFoldDB" id="A0A8C5ME26"/>
<keyword evidence="9" id="KW-0206">Cytoskeleton</keyword>
<dbReference type="Ensembl" id="ENSLLET00000013237.1">
    <property type="protein sequence ID" value="ENSLLEP00000012744.1"/>
    <property type="gene ID" value="ENSLLEG00000008055.1"/>
</dbReference>
<evidence type="ECO:0000256" key="14">
    <source>
        <dbReference type="ARBA" id="ARBA00077761"/>
    </source>
</evidence>
<name>A0A8C5ME26_9ANUR</name>
<dbReference type="PANTHER" id="PTHR21502">
    <property type="entry name" value="ZINC FINGER PROTEIN DZIP1"/>
    <property type="match status" value="1"/>
</dbReference>
<dbReference type="Pfam" id="PF11461">
    <property type="entry name" value="RILP"/>
    <property type="match status" value="1"/>
</dbReference>
<evidence type="ECO:0000256" key="2">
    <source>
        <dbReference type="ARBA" id="ARBA00004300"/>
    </source>
</evidence>
<evidence type="ECO:0000256" key="5">
    <source>
        <dbReference type="ARBA" id="ARBA00022490"/>
    </source>
</evidence>
<dbReference type="InterPro" id="IPR021563">
    <property type="entry name" value="RILP_dimer"/>
</dbReference>
<organism evidence="19 20">
    <name type="scientific">Leptobrachium leishanense</name>
    <name type="common">Leishan spiny toad</name>
    <dbReference type="NCBI Taxonomy" id="445787"/>
    <lineage>
        <taxon>Eukaryota</taxon>
        <taxon>Metazoa</taxon>
        <taxon>Chordata</taxon>
        <taxon>Craniata</taxon>
        <taxon>Vertebrata</taxon>
        <taxon>Euteleostomi</taxon>
        <taxon>Amphibia</taxon>
        <taxon>Batrachia</taxon>
        <taxon>Anura</taxon>
        <taxon>Pelobatoidea</taxon>
        <taxon>Megophryidae</taxon>
        <taxon>Leptobrachium</taxon>
    </lineage>
</organism>
<feature type="compositionally biased region" description="Polar residues" evidence="16">
    <location>
        <begin position="357"/>
        <end position="366"/>
    </location>
</feature>
<dbReference type="GO" id="GO:0005764">
    <property type="term" value="C:lysosome"/>
    <property type="evidence" value="ECO:0007669"/>
    <property type="project" value="TreeGrafter"/>
</dbReference>
<keyword evidence="20" id="KW-1185">Reference proteome</keyword>
<dbReference type="GO" id="GO:0046983">
    <property type="term" value="F:protein dimerization activity"/>
    <property type="evidence" value="ECO:0007669"/>
    <property type="project" value="InterPro"/>
</dbReference>
<protein>
    <recommendedName>
        <fullName evidence="12">RILP-like protein 2</fullName>
    </recommendedName>
    <alternativeName>
        <fullName evidence="14">Rab-interacting lysosomal-like protein 2</fullName>
    </alternativeName>
</protein>
<keyword evidence="4" id="KW-0813">Transport</keyword>
<comment type="subcellular location">
    <subcellularLocation>
        <location evidence="1">Cell projection</location>
        <location evidence="1">Cilium</location>
    </subcellularLocation>
    <subcellularLocation>
        <location evidence="2">Cytoplasm</location>
        <location evidence="2">Cytoskeleton</location>
        <location evidence="2">Microtubule organizing center</location>
        <location evidence="2">Centrosome</location>
    </subcellularLocation>
    <subcellularLocation>
        <location evidence="3">Cytoplasm</location>
        <location evidence="3">Cytosol</location>
    </subcellularLocation>
</comment>
<evidence type="ECO:0000256" key="4">
    <source>
        <dbReference type="ARBA" id="ARBA00022448"/>
    </source>
</evidence>
<comment type="function">
    <text evidence="13">Involved in cell shape and neuronal morphogenesis, positively regulating the establishment and maintenance of dendritic spines. Plays a role in cellular protein transport.</text>
</comment>
<feature type="coiled-coil region" evidence="15">
    <location>
        <begin position="109"/>
        <end position="150"/>
    </location>
</feature>
<evidence type="ECO:0000256" key="6">
    <source>
        <dbReference type="ARBA" id="ARBA00022927"/>
    </source>
</evidence>
<dbReference type="PROSITE" id="PS51777">
    <property type="entry name" value="RH2"/>
    <property type="match status" value="1"/>
</dbReference>
<evidence type="ECO:0000313" key="20">
    <source>
        <dbReference type="Proteomes" id="UP000694569"/>
    </source>
</evidence>
<evidence type="ECO:0000256" key="15">
    <source>
        <dbReference type="SAM" id="Coils"/>
    </source>
</evidence>
<evidence type="ECO:0000256" key="11">
    <source>
        <dbReference type="ARBA" id="ARBA00038318"/>
    </source>
</evidence>
<evidence type="ECO:0000256" key="10">
    <source>
        <dbReference type="ARBA" id="ARBA00023273"/>
    </source>
</evidence>
<dbReference type="SUPFAM" id="SSF161256">
    <property type="entry name" value="RILP dimerisation region"/>
    <property type="match status" value="1"/>
</dbReference>
<dbReference type="Pfam" id="PF09744">
    <property type="entry name" value="RH1"/>
    <property type="match status" value="1"/>
</dbReference>
<feature type="region of interest" description="Disordered" evidence="16">
    <location>
        <begin position="348"/>
        <end position="372"/>
    </location>
</feature>
<dbReference type="PROSITE" id="PS51776">
    <property type="entry name" value="RH1"/>
    <property type="match status" value="1"/>
</dbReference>
<dbReference type="Gene3D" id="6.10.230.10">
    <property type="match status" value="1"/>
</dbReference>
<dbReference type="GO" id="GO:0045022">
    <property type="term" value="P:early endosome to late endosome transport"/>
    <property type="evidence" value="ECO:0007669"/>
    <property type="project" value="TreeGrafter"/>
</dbReference>
<dbReference type="GO" id="GO:0060271">
    <property type="term" value="P:cilium assembly"/>
    <property type="evidence" value="ECO:0007669"/>
    <property type="project" value="TreeGrafter"/>
</dbReference>
<evidence type="ECO:0000256" key="13">
    <source>
        <dbReference type="ARBA" id="ARBA00053360"/>
    </source>
</evidence>
<evidence type="ECO:0000256" key="9">
    <source>
        <dbReference type="ARBA" id="ARBA00023212"/>
    </source>
</evidence>
<dbReference type="InterPro" id="IPR051241">
    <property type="entry name" value="DZIP_RILPL"/>
</dbReference>
<reference evidence="19" key="2">
    <citation type="submission" date="2025-09" db="UniProtKB">
        <authorList>
            <consortium name="Ensembl"/>
        </authorList>
    </citation>
    <scope>IDENTIFICATION</scope>
</reference>
<reference evidence="19" key="1">
    <citation type="submission" date="2025-08" db="UniProtKB">
        <authorList>
            <consortium name="Ensembl"/>
        </authorList>
    </citation>
    <scope>IDENTIFICATION</scope>
</reference>
<feature type="region of interest" description="Disordered" evidence="16">
    <location>
        <begin position="242"/>
        <end position="277"/>
    </location>
</feature>
<evidence type="ECO:0000256" key="16">
    <source>
        <dbReference type="SAM" id="MobiDB-lite"/>
    </source>
</evidence>
<feature type="domain" description="RH2" evidence="18">
    <location>
        <begin position="276"/>
        <end position="352"/>
    </location>
</feature>
<dbReference type="Gene3D" id="1.20.58.1770">
    <property type="match status" value="1"/>
</dbReference>
<dbReference type="GO" id="GO:0031267">
    <property type="term" value="F:small GTPase binding"/>
    <property type="evidence" value="ECO:0007669"/>
    <property type="project" value="TreeGrafter"/>
</dbReference>
<dbReference type="FunFam" id="1.20.58.1770:FF:000003">
    <property type="entry name" value="RILP-like protein 2 isoform X1"/>
    <property type="match status" value="1"/>
</dbReference>
<comment type="similarity">
    <text evidence="11">Belongs to the RILPL family.</text>
</comment>
<evidence type="ECO:0000313" key="19">
    <source>
        <dbReference type="Ensembl" id="ENSLLEP00000012744.1"/>
    </source>
</evidence>
<dbReference type="GO" id="GO:0015031">
    <property type="term" value="P:protein transport"/>
    <property type="evidence" value="ECO:0007669"/>
    <property type="project" value="UniProtKB-KW"/>
</dbReference>
<dbReference type="InterPro" id="IPR034744">
    <property type="entry name" value="RH2"/>
</dbReference>
<dbReference type="CDD" id="cd14445">
    <property type="entry name" value="RILP-like"/>
    <property type="match status" value="1"/>
</dbReference>
<evidence type="ECO:0000256" key="1">
    <source>
        <dbReference type="ARBA" id="ARBA00004138"/>
    </source>
</evidence>
<sequence>MSRPDLSRAEITGARLAIMEESEPLWSKAPATLSVKDVYSMAVCLGSELQGLADQYGLESVSGMVPQVVRVLELLEGYVERGRERSFPEEELLVRAVQSMQSVREQRPYPDVEQRLLEAQRKEHELQNQLSQLTEENQKLLGQLAESKSQEECAAREERDLMLRLKKAVDMQRDEIRALSHDNTQKSKDTEALQEQLNRFMKMNEDLRRKVSILQAQLKSALQSKTDLEIVLQDQRKENERLSHRNAAPAQIPDKNMNTTNVCAESQSKGEAPSSQPCFTMEDVKQIVEERNELKTNLFLVNEELQYYQRELLTDERIPGFLLCGMKAAIQKQRKKIKAKMLGIVESPTSSDDEETTWTQPTSTDCVDSEPPDSKIKSLFGMWYRKPSTDAGIWEIINPKELQLVEKEESKSEK</sequence>
<dbReference type="GO" id="GO:0051959">
    <property type="term" value="F:dynein light intermediate chain binding"/>
    <property type="evidence" value="ECO:0007669"/>
    <property type="project" value="TreeGrafter"/>
</dbReference>
<dbReference type="InterPro" id="IPR034743">
    <property type="entry name" value="RH1"/>
</dbReference>
<evidence type="ECO:0000256" key="12">
    <source>
        <dbReference type="ARBA" id="ARBA00040819"/>
    </source>
</evidence>
<dbReference type="GO" id="GO:0036064">
    <property type="term" value="C:ciliary basal body"/>
    <property type="evidence" value="ECO:0007669"/>
    <property type="project" value="TreeGrafter"/>
</dbReference>
<keyword evidence="10" id="KW-0966">Cell projection</keyword>
<dbReference type="GO" id="GO:0005829">
    <property type="term" value="C:cytosol"/>
    <property type="evidence" value="ECO:0007669"/>
    <property type="project" value="UniProtKB-SubCell"/>
</dbReference>
<dbReference type="GeneTree" id="ENSGT00390000015210"/>
<keyword evidence="6" id="KW-0653">Protein transport</keyword>
<evidence type="ECO:0000259" key="17">
    <source>
        <dbReference type="PROSITE" id="PS51776"/>
    </source>
</evidence>
<accession>A0A8C5ME26</accession>
<evidence type="ECO:0000256" key="8">
    <source>
        <dbReference type="ARBA" id="ARBA00023069"/>
    </source>
</evidence>
<proteinExistence type="inferred from homology"/>
<feature type="compositionally biased region" description="Polar residues" evidence="16">
    <location>
        <begin position="256"/>
        <end position="277"/>
    </location>
</feature>
<dbReference type="Proteomes" id="UP000694569">
    <property type="component" value="Unplaced"/>
</dbReference>